<evidence type="ECO:0000256" key="6">
    <source>
        <dbReference type="RuleBase" id="RU000688"/>
    </source>
</evidence>
<feature type="domain" description="G-protein coupled receptors family 1 profile" evidence="8">
    <location>
        <begin position="56"/>
        <end position="290"/>
    </location>
</feature>
<organism evidence="9 10">
    <name type="scientific">Actinia tenebrosa</name>
    <name type="common">Australian red waratah sea anemone</name>
    <dbReference type="NCBI Taxonomy" id="6105"/>
    <lineage>
        <taxon>Eukaryota</taxon>
        <taxon>Metazoa</taxon>
        <taxon>Cnidaria</taxon>
        <taxon>Anthozoa</taxon>
        <taxon>Hexacorallia</taxon>
        <taxon>Actiniaria</taxon>
        <taxon>Actiniidae</taxon>
        <taxon>Actinia</taxon>
    </lineage>
</organism>
<feature type="transmembrane region" description="Helical" evidence="7">
    <location>
        <begin position="234"/>
        <end position="259"/>
    </location>
</feature>
<feature type="transmembrane region" description="Helical" evidence="7">
    <location>
        <begin position="271"/>
        <end position="292"/>
    </location>
</feature>
<dbReference type="PRINTS" id="PR00237">
    <property type="entry name" value="GPCRRHODOPSN"/>
</dbReference>
<evidence type="ECO:0000256" key="2">
    <source>
        <dbReference type="ARBA" id="ARBA00022475"/>
    </source>
</evidence>
<dbReference type="GO" id="GO:0004930">
    <property type="term" value="F:G protein-coupled receptor activity"/>
    <property type="evidence" value="ECO:0007669"/>
    <property type="project" value="UniProtKB-KW"/>
</dbReference>
<evidence type="ECO:0000256" key="3">
    <source>
        <dbReference type="ARBA" id="ARBA00022692"/>
    </source>
</evidence>
<keyword evidence="6" id="KW-0807">Transducer</keyword>
<dbReference type="InParanoid" id="A0A6P8IZV1"/>
<dbReference type="KEGG" id="aten:116307071"/>
<keyword evidence="6" id="KW-0675">Receptor</keyword>
<evidence type="ECO:0000256" key="1">
    <source>
        <dbReference type="ARBA" id="ARBA00004651"/>
    </source>
</evidence>
<keyword evidence="9" id="KW-1185">Reference proteome</keyword>
<feature type="transmembrane region" description="Helical" evidence="7">
    <location>
        <begin position="40"/>
        <end position="64"/>
    </location>
</feature>
<dbReference type="Gene3D" id="1.20.1070.10">
    <property type="entry name" value="Rhodopsin 7-helix transmembrane proteins"/>
    <property type="match status" value="1"/>
</dbReference>
<evidence type="ECO:0000256" key="4">
    <source>
        <dbReference type="ARBA" id="ARBA00022989"/>
    </source>
</evidence>
<dbReference type="FunCoup" id="A0A6P8IZV1">
    <property type="interactions" value="552"/>
</dbReference>
<name>A0A6P8IZV1_ACTTE</name>
<dbReference type="AlphaFoldDB" id="A0A6P8IZV1"/>
<keyword evidence="3 6" id="KW-0812">Transmembrane</keyword>
<dbReference type="CDD" id="cd00637">
    <property type="entry name" value="7tm_classA_rhodopsin-like"/>
    <property type="match status" value="1"/>
</dbReference>
<keyword evidence="5 7" id="KW-0472">Membrane</keyword>
<feature type="transmembrane region" description="Helical" evidence="7">
    <location>
        <begin position="186"/>
        <end position="206"/>
    </location>
</feature>
<dbReference type="Proteomes" id="UP000515163">
    <property type="component" value="Unplaced"/>
</dbReference>
<evidence type="ECO:0000256" key="5">
    <source>
        <dbReference type="ARBA" id="ARBA00023136"/>
    </source>
</evidence>
<evidence type="ECO:0000313" key="9">
    <source>
        <dbReference type="Proteomes" id="UP000515163"/>
    </source>
</evidence>
<keyword evidence="4 7" id="KW-1133">Transmembrane helix</keyword>
<accession>A0A6P8IZV1</accession>
<gene>
    <name evidence="10" type="primary">LOC116307071</name>
</gene>
<dbReference type="GO" id="GO:0005886">
    <property type="term" value="C:plasma membrane"/>
    <property type="evidence" value="ECO:0007669"/>
    <property type="project" value="UniProtKB-SubCell"/>
</dbReference>
<dbReference type="Pfam" id="PF00001">
    <property type="entry name" value="7tm_1"/>
    <property type="match status" value="1"/>
</dbReference>
<protein>
    <submittedName>
        <fullName evidence="10">Melanocyte-stimulating hormone receptor-like</fullName>
    </submittedName>
</protein>
<dbReference type="SUPFAM" id="SSF81321">
    <property type="entry name" value="Family A G protein-coupled receptor-like"/>
    <property type="match status" value="1"/>
</dbReference>
<sequence>MNTTANSSYLSRNFSGSDEECFFLPDAEFEKIYLRYKSNLITAIINAVFAPVAVAANLVVAFVIFRSPHLRRPSTFLLGCLAICDLLVGLLEQPSYVAFRLLENHINYVPCSIRMLYSTGFYICYGVSFMTLSAISCERFVALALHLRYQELVTTRRVFRIVILIWSTDIVLTALQWAGINTVIRAIHLVLWCTCLVSSGFIHYRIARIVRRHQKLIKMQQQTTSSRYKRQTKLAMNIAYIVGIYFFFNIPVLFVTIYHQIASGSLSTYDFYSWTETIAFCNSAINPFVCIWRSREIRKAVGVFLKKGFCSDDLRLEDHDSTSVNKGKGTGIAVKYNCDKKKNEETPNVQCRDNPVCIAESTERI</sequence>
<dbReference type="OrthoDB" id="9975554at2759"/>
<dbReference type="SMART" id="SM01381">
    <property type="entry name" value="7TM_GPCR_Srsx"/>
    <property type="match status" value="1"/>
</dbReference>
<keyword evidence="2" id="KW-1003">Cell membrane</keyword>
<keyword evidence="6" id="KW-0297">G-protein coupled receptor</keyword>
<dbReference type="InterPro" id="IPR000276">
    <property type="entry name" value="GPCR_Rhodpsn"/>
</dbReference>
<dbReference type="RefSeq" id="XP_031573076.1">
    <property type="nucleotide sequence ID" value="XM_031717216.1"/>
</dbReference>
<dbReference type="PANTHER" id="PTHR22750">
    <property type="entry name" value="G-PROTEIN COUPLED RECEPTOR"/>
    <property type="match status" value="1"/>
</dbReference>
<comment type="similarity">
    <text evidence="6">Belongs to the G-protein coupled receptor 1 family.</text>
</comment>
<dbReference type="PROSITE" id="PS00237">
    <property type="entry name" value="G_PROTEIN_RECEP_F1_1"/>
    <property type="match status" value="1"/>
</dbReference>
<evidence type="ECO:0000259" key="8">
    <source>
        <dbReference type="PROSITE" id="PS50262"/>
    </source>
</evidence>
<feature type="transmembrane region" description="Helical" evidence="7">
    <location>
        <begin position="158"/>
        <end position="180"/>
    </location>
</feature>
<evidence type="ECO:0000256" key="7">
    <source>
        <dbReference type="SAM" id="Phobius"/>
    </source>
</evidence>
<dbReference type="InterPro" id="IPR017452">
    <property type="entry name" value="GPCR_Rhodpsn_7TM"/>
</dbReference>
<dbReference type="GeneID" id="116307071"/>
<comment type="subcellular location">
    <subcellularLocation>
        <location evidence="1">Cell membrane</location>
        <topology evidence="1">Multi-pass membrane protein</topology>
    </subcellularLocation>
</comment>
<reference evidence="10" key="1">
    <citation type="submission" date="2025-08" db="UniProtKB">
        <authorList>
            <consortium name="RefSeq"/>
        </authorList>
    </citation>
    <scope>IDENTIFICATION</scope>
    <source>
        <tissue evidence="10">Tentacle</tissue>
    </source>
</reference>
<dbReference type="PROSITE" id="PS50262">
    <property type="entry name" value="G_PROTEIN_RECEP_F1_2"/>
    <property type="match status" value="1"/>
</dbReference>
<feature type="transmembrane region" description="Helical" evidence="7">
    <location>
        <begin position="116"/>
        <end position="137"/>
    </location>
</feature>
<evidence type="ECO:0000313" key="10">
    <source>
        <dbReference type="RefSeq" id="XP_031573076.1"/>
    </source>
</evidence>
<proteinExistence type="inferred from homology"/>